<feature type="transmembrane region" description="Helical" evidence="1">
    <location>
        <begin position="216"/>
        <end position="236"/>
    </location>
</feature>
<dbReference type="AlphaFoldDB" id="A0A9P7BDJ9"/>
<keyword evidence="1" id="KW-1133">Transmembrane helix</keyword>
<keyword evidence="4" id="KW-1185">Reference proteome</keyword>
<keyword evidence="1" id="KW-0472">Membrane</keyword>
<evidence type="ECO:0000256" key="2">
    <source>
        <dbReference type="SAM" id="SignalP"/>
    </source>
</evidence>
<organism evidence="3 4">
    <name type="scientific">Maudiozyma exigua</name>
    <name type="common">Yeast</name>
    <name type="synonym">Kazachstania exigua</name>
    <dbReference type="NCBI Taxonomy" id="34358"/>
    <lineage>
        <taxon>Eukaryota</taxon>
        <taxon>Fungi</taxon>
        <taxon>Dikarya</taxon>
        <taxon>Ascomycota</taxon>
        <taxon>Saccharomycotina</taxon>
        <taxon>Saccharomycetes</taxon>
        <taxon>Saccharomycetales</taxon>
        <taxon>Saccharomycetaceae</taxon>
        <taxon>Maudiozyma</taxon>
    </lineage>
</organism>
<evidence type="ECO:0000256" key="1">
    <source>
        <dbReference type="SAM" id="Phobius"/>
    </source>
</evidence>
<dbReference type="OrthoDB" id="4066622at2759"/>
<reference evidence="3 4" key="1">
    <citation type="submission" date="2020-11" db="EMBL/GenBank/DDBJ databases">
        <title>Kefir isolates.</title>
        <authorList>
            <person name="Marcisauskas S."/>
            <person name="Kim Y."/>
            <person name="Blasche S."/>
        </authorList>
    </citation>
    <scope>NUCLEOTIDE SEQUENCE [LARGE SCALE GENOMIC DNA]</scope>
    <source>
        <strain evidence="3 4">OG2</strain>
    </source>
</reference>
<feature type="chain" id="PRO_5040419154" evidence="2">
    <location>
        <begin position="24"/>
        <end position="256"/>
    </location>
</feature>
<evidence type="ECO:0000313" key="3">
    <source>
        <dbReference type="EMBL" id="KAG0671652.1"/>
    </source>
</evidence>
<gene>
    <name evidence="3" type="ORF">C6P45_000144</name>
</gene>
<name>A0A9P7BDJ9_MAUEX</name>
<comment type="caution">
    <text evidence="3">The sequence shown here is derived from an EMBL/GenBank/DDBJ whole genome shotgun (WGS) entry which is preliminary data.</text>
</comment>
<evidence type="ECO:0000313" key="4">
    <source>
        <dbReference type="Proteomes" id="UP000750334"/>
    </source>
</evidence>
<protein>
    <submittedName>
        <fullName evidence="3">Uncharacterized protein</fullName>
    </submittedName>
</protein>
<feature type="signal peptide" evidence="2">
    <location>
        <begin position="1"/>
        <end position="23"/>
    </location>
</feature>
<proteinExistence type="predicted"/>
<dbReference type="EMBL" id="PUHR01000010">
    <property type="protein sequence ID" value="KAG0671652.1"/>
    <property type="molecule type" value="Genomic_DNA"/>
</dbReference>
<accession>A0A9P7BDJ9</accession>
<feature type="transmembrane region" description="Helical" evidence="1">
    <location>
        <begin position="193"/>
        <end position="209"/>
    </location>
</feature>
<keyword evidence="2" id="KW-0732">Signal</keyword>
<keyword evidence="1" id="KW-0812">Transmembrane</keyword>
<dbReference type="Proteomes" id="UP000750334">
    <property type="component" value="Unassembled WGS sequence"/>
</dbReference>
<sequence>MKFSKIATAASSLVLLNVSTTNAMNGIHRPTYNGQFNDSITNLTAFINDNYNEVLAKNCIMSICNLTESINKKYRKRAEVQFILIKLLGHKLTHMVEDTQSEDVTAFESINCDQVIGALEYANRFAPSDLYKQAAKHLTRISKREMKKLLTLLKSGTNHSEEHISKEVDSLTRSSLTEAQLIKRAGRFPRTELFLKHLTIMLVIAAALMDACGNVSLALCQTLLVFSFLTLAYWLVEISRVLFGMDNLSVTDILPF</sequence>